<dbReference type="Proteomes" id="UP000251213">
    <property type="component" value="Unassembled WGS sequence"/>
</dbReference>
<comment type="caution">
    <text evidence="1">The sequence shown here is derived from an EMBL/GenBank/DDBJ whole genome shotgun (WGS) entry which is preliminary data.</text>
</comment>
<dbReference type="Pfam" id="PF19677">
    <property type="entry name" value="DUF6179"/>
    <property type="match status" value="1"/>
</dbReference>
<dbReference type="EMBL" id="QJKK01000005">
    <property type="protein sequence ID" value="RAL24106.1"/>
    <property type="molecule type" value="Genomic_DNA"/>
</dbReference>
<name>A0A364K428_9BACL</name>
<dbReference type="InterPro" id="IPR045751">
    <property type="entry name" value="DUF6179"/>
</dbReference>
<reference evidence="1 2" key="1">
    <citation type="submission" date="2018-06" db="EMBL/GenBank/DDBJ databases">
        <title>Thermoflavimicrobium daqus sp. nov., a thermophilic microbe isolated from Moutai-flavour Daqu.</title>
        <authorList>
            <person name="Wang X."/>
            <person name="Zhou H."/>
        </authorList>
    </citation>
    <scope>NUCLEOTIDE SEQUENCE [LARGE SCALE GENOMIC DNA]</scope>
    <source>
        <strain evidence="1 2">FBKL4.011</strain>
    </source>
</reference>
<evidence type="ECO:0000313" key="1">
    <source>
        <dbReference type="EMBL" id="RAL24106.1"/>
    </source>
</evidence>
<proteinExistence type="predicted"/>
<gene>
    <name evidence="1" type="ORF">DL897_10460</name>
</gene>
<dbReference type="OrthoDB" id="3173587at2"/>
<evidence type="ECO:0000313" key="2">
    <source>
        <dbReference type="Proteomes" id="UP000251213"/>
    </source>
</evidence>
<dbReference type="RefSeq" id="WP_113659099.1">
    <property type="nucleotide sequence ID" value="NZ_KZ845667.1"/>
</dbReference>
<reference evidence="1 2" key="2">
    <citation type="submission" date="2018-06" db="EMBL/GenBank/DDBJ databases">
        <authorList>
            <person name="Zhirakovskaya E."/>
        </authorList>
    </citation>
    <scope>NUCLEOTIDE SEQUENCE [LARGE SCALE GENOMIC DNA]</scope>
    <source>
        <strain evidence="1 2">FBKL4.011</strain>
    </source>
</reference>
<sequence length="478" mass="55927">MELANPSSIQTLVVQGKIKKSYLSKYQYTISLINEGLRTRILDIQEVYDIQSQLILILKNLIRRYTQGESSSVSFETAEGILASMMYALDAYLLQLDDPEKAIFYLKSYHIQEIYDKGIEVVRQCFEETKELYREIRVHPLDVAVEAYNMTIEESLPIFLKKYNILFDAHNTMASIDYPLAIDDMRIQGVFYIKQYLERLKMEMEFCRLFKIQDLQETLINFGRICGFDYRIELFNIFELVLNNAIFSVLSGGDASDLKISVNQYNQLASLFTLLDESQIRFAIYTAKDRLQVDLNISNPNMINYMTQCTDELVQRVIHAAKYNSLNSVIITKKEDKPKSMMVLFKEADGMSDYHFRILVEAITECHQTEDKIQLIKSNIHSVQDFVDMLNSNCLFSEEYRVLFETLGEIELAILAKMVFYEELRNGPMDFSLIVTEKEPDIEWQLHYVELIKGLSKDRIASIEEYIYDIDYEEIKFY</sequence>
<accession>A0A364K428</accession>
<protein>
    <submittedName>
        <fullName evidence="1">Uncharacterized protein</fullName>
    </submittedName>
</protein>
<keyword evidence="2" id="KW-1185">Reference proteome</keyword>
<dbReference type="AlphaFoldDB" id="A0A364K428"/>
<organism evidence="1 2">
    <name type="scientific">Thermoflavimicrobium daqui</name>
    <dbReference type="NCBI Taxonomy" id="2137476"/>
    <lineage>
        <taxon>Bacteria</taxon>
        <taxon>Bacillati</taxon>
        <taxon>Bacillota</taxon>
        <taxon>Bacilli</taxon>
        <taxon>Bacillales</taxon>
        <taxon>Thermoactinomycetaceae</taxon>
        <taxon>Thermoflavimicrobium</taxon>
    </lineage>
</organism>